<proteinExistence type="predicted"/>
<dbReference type="Proteomes" id="UP000265509">
    <property type="component" value="Unassembled WGS sequence"/>
</dbReference>
<accession>A0A3L7E3F5</accession>
<keyword evidence="2" id="KW-1185">Reference proteome</keyword>
<dbReference type="AlphaFoldDB" id="A0A3L7E3F5"/>
<evidence type="ECO:0000313" key="2">
    <source>
        <dbReference type="Proteomes" id="UP000265509"/>
    </source>
</evidence>
<reference evidence="1 2" key="1">
    <citation type="submission" date="2018-07" db="EMBL/GenBank/DDBJ databases">
        <title>Halioglobus sp. genome submission.</title>
        <authorList>
            <person name="Ye M.-Q."/>
            <person name="Du Z.-J."/>
        </authorList>
    </citation>
    <scope>NUCLEOTIDE SEQUENCE [LARGE SCALE GENOMIC DNA]</scope>
    <source>
        <strain evidence="1 2">U0301</strain>
    </source>
</reference>
<sequence>MRRCSFHLRVRFAMLVRGQLNKCDQALVFAGPAPLAMVARARNCWIPGQHGKHPLELAFATAMMRNGLQYGGDQPVDCQDQ</sequence>
<evidence type="ECO:0000313" key="1">
    <source>
        <dbReference type="EMBL" id="RLQ23390.1"/>
    </source>
</evidence>
<comment type="caution">
    <text evidence="1">The sequence shown here is derived from an EMBL/GenBank/DDBJ whole genome shotgun (WGS) entry which is preliminary data.</text>
</comment>
<organism evidence="1 2">
    <name type="scientific">Seongchinamella sediminis</name>
    <dbReference type="NCBI Taxonomy" id="2283635"/>
    <lineage>
        <taxon>Bacteria</taxon>
        <taxon>Pseudomonadati</taxon>
        <taxon>Pseudomonadota</taxon>
        <taxon>Gammaproteobacteria</taxon>
        <taxon>Cellvibrionales</taxon>
        <taxon>Halieaceae</taxon>
        <taxon>Seongchinamella</taxon>
    </lineage>
</organism>
<gene>
    <name evidence="1" type="ORF">DWB85_02220</name>
</gene>
<protein>
    <submittedName>
        <fullName evidence="1">Uncharacterized protein</fullName>
    </submittedName>
</protein>
<name>A0A3L7E3F5_9GAMM</name>
<dbReference type="EMBL" id="QRAN01000002">
    <property type="protein sequence ID" value="RLQ23390.1"/>
    <property type="molecule type" value="Genomic_DNA"/>
</dbReference>